<dbReference type="PANTHER" id="PTHR12598:SF0">
    <property type="entry name" value="COPPER HOMEOSTASIS PROTEIN CUTC HOMOLOG"/>
    <property type="match status" value="1"/>
</dbReference>
<sequence length="249" mass="26651">MKREDFRIEICAGSVPSCMAAKDGGADRVELCAGLAEGGLTPSLGMIRRAREISGIGINVIIRPREGDFLYSDSDIRQMEYDIYAAQDAGADGVVFGALTADGDVDEKAMTFLMTAAGDLPVTFHRAFDHCRNPHEAMETLIKFGCRRILTSGCSPSAEAGASTIAELVALAGDRICIMPGCGINSGNIAQIAALTGAREFHMSARRPVESRMNFRRPDVLMGSEKDGYSIMETDRHEVAAAIEGLLDA</sequence>
<comment type="caution">
    <text evidence="3">The sequence shown here is derived from an EMBL/GenBank/DDBJ whole genome shotgun (WGS) entry which is preliminary data.</text>
</comment>
<comment type="caution">
    <text evidence="2">Once thought to be involved in copper homeostasis, experiments in E.coli have shown this is not the case.</text>
</comment>
<evidence type="ECO:0000256" key="2">
    <source>
        <dbReference type="HAMAP-Rule" id="MF_00795"/>
    </source>
</evidence>
<keyword evidence="2" id="KW-0963">Cytoplasm</keyword>
<dbReference type="Gene3D" id="3.20.20.380">
    <property type="entry name" value="Copper homeostasis (CutC) domain"/>
    <property type="match status" value="1"/>
</dbReference>
<dbReference type="GO" id="GO:0005507">
    <property type="term" value="F:copper ion binding"/>
    <property type="evidence" value="ECO:0007669"/>
    <property type="project" value="TreeGrafter"/>
</dbReference>
<evidence type="ECO:0000313" key="3">
    <source>
        <dbReference type="EMBL" id="MBO8485916.1"/>
    </source>
</evidence>
<proteinExistence type="inferred from homology"/>
<dbReference type="Pfam" id="PF03932">
    <property type="entry name" value="CutC"/>
    <property type="match status" value="1"/>
</dbReference>
<dbReference type="InterPro" id="IPR036822">
    <property type="entry name" value="CutC-like_dom_sf"/>
</dbReference>
<accession>A0A9D9NS01</accession>
<evidence type="ECO:0000256" key="1">
    <source>
        <dbReference type="ARBA" id="ARBA00007768"/>
    </source>
</evidence>
<dbReference type="SUPFAM" id="SSF110395">
    <property type="entry name" value="CutC-like"/>
    <property type="match status" value="1"/>
</dbReference>
<protein>
    <recommendedName>
        <fullName evidence="2">PF03932 family protein CutC</fullName>
    </recommendedName>
</protein>
<reference evidence="3" key="1">
    <citation type="submission" date="2020-10" db="EMBL/GenBank/DDBJ databases">
        <authorList>
            <person name="Gilroy R."/>
        </authorList>
    </citation>
    <scope>NUCLEOTIDE SEQUENCE</scope>
    <source>
        <strain evidence="3">B2-16538</strain>
    </source>
</reference>
<organism evidence="3 4">
    <name type="scientific">Candidatus Cryptobacteroides excrementavium</name>
    <dbReference type="NCBI Taxonomy" id="2840759"/>
    <lineage>
        <taxon>Bacteria</taxon>
        <taxon>Pseudomonadati</taxon>
        <taxon>Bacteroidota</taxon>
        <taxon>Bacteroidia</taxon>
        <taxon>Bacteroidales</taxon>
        <taxon>Candidatus Cryptobacteroides</taxon>
    </lineage>
</organism>
<name>A0A9D9NS01_9BACT</name>
<reference evidence="3" key="2">
    <citation type="journal article" date="2021" name="PeerJ">
        <title>Extensive microbial diversity within the chicken gut microbiome revealed by metagenomics and culture.</title>
        <authorList>
            <person name="Gilroy R."/>
            <person name="Ravi A."/>
            <person name="Getino M."/>
            <person name="Pursley I."/>
            <person name="Horton D.L."/>
            <person name="Alikhan N.F."/>
            <person name="Baker D."/>
            <person name="Gharbi K."/>
            <person name="Hall N."/>
            <person name="Watson M."/>
            <person name="Adriaenssens E.M."/>
            <person name="Foster-Nyarko E."/>
            <person name="Jarju S."/>
            <person name="Secka A."/>
            <person name="Antonio M."/>
            <person name="Oren A."/>
            <person name="Chaudhuri R.R."/>
            <person name="La Ragione R."/>
            <person name="Hildebrand F."/>
            <person name="Pallen M.J."/>
        </authorList>
    </citation>
    <scope>NUCLEOTIDE SEQUENCE</scope>
    <source>
        <strain evidence="3">B2-16538</strain>
    </source>
</reference>
<gene>
    <name evidence="2" type="primary">cutC</name>
    <name evidence="3" type="ORF">IAB78_05785</name>
</gene>
<evidence type="ECO:0000313" key="4">
    <source>
        <dbReference type="Proteomes" id="UP000823750"/>
    </source>
</evidence>
<dbReference type="InterPro" id="IPR005627">
    <property type="entry name" value="CutC-like"/>
</dbReference>
<dbReference type="GO" id="GO:0005737">
    <property type="term" value="C:cytoplasm"/>
    <property type="evidence" value="ECO:0007669"/>
    <property type="project" value="UniProtKB-SubCell"/>
</dbReference>
<dbReference type="PANTHER" id="PTHR12598">
    <property type="entry name" value="COPPER HOMEOSTASIS PROTEIN CUTC"/>
    <property type="match status" value="1"/>
</dbReference>
<dbReference type="Proteomes" id="UP000823750">
    <property type="component" value="Unassembled WGS sequence"/>
</dbReference>
<comment type="subcellular location">
    <subcellularLocation>
        <location evidence="2">Cytoplasm</location>
    </subcellularLocation>
</comment>
<dbReference type="HAMAP" id="MF_00795">
    <property type="entry name" value="CutC"/>
    <property type="match status" value="1"/>
</dbReference>
<dbReference type="AlphaFoldDB" id="A0A9D9NS01"/>
<dbReference type="EMBL" id="JADILX010000087">
    <property type="protein sequence ID" value="MBO8485916.1"/>
    <property type="molecule type" value="Genomic_DNA"/>
</dbReference>
<dbReference type="FunFam" id="3.20.20.380:FF:000001">
    <property type="entry name" value="Copper homeostasis protein CutC"/>
    <property type="match status" value="1"/>
</dbReference>
<comment type="similarity">
    <text evidence="1 2">Belongs to the CutC family.</text>
</comment>